<dbReference type="AlphaFoldDB" id="A0A8H3KZC8"/>
<gene>
    <name evidence="1" type="ORF">RCL2_000615800</name>
</gene>
<dbReference type="EMBL" id="BLAL01000040">
    <property type="protein sequence ID" value="GES78848.1"/>
    <property type="molecule type" value="Genomic_DNA"/>
</dbReference>
<evidence type="ECO:0000313" key="2">
    <source>
        <dbReference type="Proteomes" id="UP000615446"/>
    </source>
</evidence>
<accession>A0A8H3KZC8</accession>
<dbReference type="OrthoDB" id="2339353at2759"/>
<name>A0A8H3KZC8_9GLOM</name>
<protein>
    <submittedName>
        <fullName evidence="1">Uncharacterized protein</fullName>
    </submittedName>
</protein>
<dbReference type="Proteomes" id="UP000615446">
    <property type="component" value="Unassembled WGS sequence"/>
</dbReference>
<sequence>MKLFSGYCRRSFFGILINEVIHDAPIIQTSFIYSDIRPPNLIFGSQYNFTISSCSEVYLKINDSQPTMVDCMSDTTHPDEKYGPAQNYFGSYQPSQDVRFFSNLNESTSYSAMTTVSISLIINDNNYTSDAQPYFDLIALDSDYDPFTKYIIKKRYYELTTPAAIKSTSEFDNSISMMNIYSLSLKQFYQFGYHRKIEEFIRPSWMNDFGIPPSYDNKSYIESTLGLIGGACGFATAIYALLFGASQLRPWGIVQLYCCGFSRLTQKKLMKTLPMIPFFDTSYTNIKNDDSSDHDLSLAEKNEIRIKSLELFLQEYVVDVNYLNNI</sequence>
<proteinExistence type="predicted"/>
<comment type="caution">
    <text evidence="1">The sequence shown here is derived from an EMBL/GenBank/DDBJ whole genome shotgun (WGS) entry which is preliminary data.</text>
</comment>
<reference evidence="1" key="1">
    <citation type="submission" date="2019-10" db="EMBL/GenBank/DDBJ databases">
        <title>Conservation and host-specific expression of non-tandemly repeated heterogenous ribosome RNA gene in arbuscular mycorrhizal fungi.</title>
        <authorList>
            <person name="Maeda T."/>
            <person name="Kobayashi Y."/>
            <person name="Nakagawa T."/>
            <person name="Ezawa T."/>
            <person name="Yamaguchi K."/>
            <person name="Bino T."/>
            <person name="Nishimoto Y."/>
            <person name="Shigenobu S."/>
            <person name="Kawaguchi M."/>
        </authorList>
    </citation>
    <scope>NUCLEOTIDE SEQUENCE</scope>
    <source>
        <strain evidence="1">HR1</strain>
    </source>
</reference>
<organism evidence="1 2">
    <name type="scientific">Rhizophagus clarus</name>
    <dbReference type="NCBI Taxonomy" id="94130"/>
    <lineage>
        <taxon>Eukaryota</taxon>
        <taxon>Fungi</taxon>
        <taxon>Fungi incertae sedis</taxon>
        <taxon>Mucoromycota</taxon>
        <taxon>Glomeromycotina</taxon>
        <taxon>Glomeromycetes</taxon>
        <taxon>Glomerales</taxon>
        <taxon>Glomeraceae</taxon>
        <taxon>Rhizophagus</taxon>
    </lineage>
</organism>
<evidence type="ECO:0000313" key="1">
    <source>
        <dbReference type="EMBL" id="GES78848.1"/>
    </source>
</evidence>